<reference evidence="2 3" key="1">
    <citation type="submission" date="2024-05" db="EMBL/GenBank/DDBJ databases">
        <authorList>
            <person name="Wallberg A."/>
        </authorList>
    </citation>
    <scope>NUCLEOTIDE SEQUENCE [LARGE SCALE GENOMIC DNA]</scope>
</reference>
<keyword evidence="3" id="KW-1185">Reference proteome</keyword>
<dbReference type="AlphaFoldDB" id="A0AAV2QVP0"/>
<dbReference type="Pfam" id="PF15138">
    <property type="entry name" value="Syncollin"/>
    <property type="match status" value="1"/>
</dbReference>
<gene>
    <name evidence="2" type="ORF">MNOR_LOCUS17679</name>
</gene>
<protein>
    <submittedName>
        <fullName evidence="2">Uncharacterized protein</fullName>
    </submittedName>
</protein>
<dbReference type="PANTHER" id="PTHR17503">
    <property type="entry name" value="SYNCOLLIN"/>
    <property type="match status" value="1"/>
</dbReference>
<proteinExistence type="predicted"/>
<dbReference type="Gene3D" id="2.170.15.10">
    <property type="entry name" value="Proaerolysin, chain A, domain 3"/>
    <property type="match status" value="1"/>
</dbReference>
<dbReference type="PANTHER" id="PTHR17503:SF0">
    <property type="entry name" value="SYNCOLLIN"/>
    <property type="match status" value="1"/>
</dbReference>
<keyword evidence="1" id="KW-0732">Signal</keyword>
<dbReference type="GO" id="GO:0006887">
    <property type="term" value="P:exocytosis"/>
    <property type="evidence" value="ECO:0007669"/>
    <property type="project" value="InterPro"/>
</dbReference>
<dbReference type="EMBL" id="CAXKWB010012255">
    <property type="protein sequence ID" value="CAL4103927.1"/>
    <property type="molecule type" value="Genomic_DNA"/>
</dbReference>
<dbReference type="InterPro" id="IPR028137">
    <property type="entry name" value="Syncollin"/>
</dbReference>
<evidence type="ECO:0000313" key="3">
    <source>
        <dbReference type="Proteomes" id="UP001497623"/>
    </source>
</evidence>
<dbReference type="GO" id="GO:0030667">
    <property type="term" value="C:secretory granule membrane"/>
    <property type="evidence" value="ECO:0007669"/>
    <property type="project" value="InterPro"/>
</dbReference>
<evidence type="ECO:0000313" key="2">
    <source>
        <dbReference type="EMBL" id="CAL4103927.1"/>
    </source>
</evidence>
<sequence>MKFFIMHFLLLIIFQIIFLPKFSFGQGCPDPTQLGPRTADDKSMCAIVYKDAKNHMEDSCLGDSREVYNGERTGNLGDFNDVISSLAVREGCQLTVYWRDDFGGEHTQYTNNYANLDHDHIGIGDWDNDISSYECNCKFAPVDCSASDEWHLVQECKNDLPNTTMTCKYKESHGFSVGQSITNGESLTHSESLLIGLEFFAKFDVSGELTTEYDWSTSTEFSETMTIEIEADFQVNGGQHAGMYQIHGNCDDNLIRTQSYEVRDMGTQEVIKRIVRNKN</sequence>
<name>A0AAV2QVP0_MEGNR</name>
<dbReference type="Proteomes" id="UP001497623">
    <property type="component" value="Unassembled WGS sequence"/>
</dbReference>
<dbReference type="Pfam" id="PF03318">
    <property type="entry name" value="ETX_MTX2"/>
    <property type="match status" value="1"/>
</dbReference>
<dbReference type="Gene3D" id="2.60.20.10">
    <property type="entry name" value="Crystallins"/>
    <property type="match status" value="1"/>
</dbReference>
<comment type="caution">
    <text evidence="2">The sequence shown here is derived from an EMBL/GenBank/DDBJ whole genome shotgun (WGS) entry which is preliminary data.</text>
</comment>
<feature type="signal peptide" evidence="1">
    <location>
        <begin position="1"/>
        <end position="25"/>
    </location>
</feature>
<accession>A0AAV2QVP0</accession>
<dbReference type="SUPFAM" id="SSF56973">
    <property type="entry name" value="Aerolisin/ETX pore-forming domain"/>
    <property type="match status" value="1"/>
</dbReference>
<dbReference type="InterPro" id="IPR004991">
    <property type="entry name" value="Aerolysin-like"/>
</dbReference>
<organism evidence="2 3">
    <name type="scientific">Meganyctiphanes norvegica</name>
    <name type="common">Northern krill</name>
    <name type="synonym">Thysanopoda norvegica</name>
    <dbReference type="NCBI Taxonomy" id="48144"/>
    <lineage>
        <taxon>Eukaryota</taxon>
        <taxon>Metazoa</taxon>
        <taxon>Ecdysozoa</taxon>
        <taxon>Arthropoda</taxon>
        <taxon>Crustacea</taxon>
        <taxon>Multicrustacea</taxon>
        <taxon>Malacostraca</taxon>
        <taxon>Eumalacostraca</taxon>
        <taxon>Eucarida</taxon>
        <taxon>Euphausiacea</taxon>
        <taxon>Euphausiidae</taxon>
        <taxon>Meganyctiphanes</taxon>
    </lineage>
</organism>
<evidence type="ECO:0000256" key="1">
    <source>
        <dbReference type="SAM" id="SignalP"/>
    </source>
</evidence>
<feature type="chain" id="PRO_5043640523" evidence="1">
    <location>
        <begin position="26"/>
        <end position="279"/>
    </location>
</feature>